<accession>A0A178K8S5</accession>
<dbReference type="PROSITE" id="PS51257">
    <property type="entry name" value="PROKAR_LIPOPROTEIN"/>
    <property type="match status" value="1"/>
</dbReference>
<protein>
    <recommendedName>
        <fullName evidence="3">Lipoprotein</fullName>
    </recommendedName>
</protein>
<reference evidence="1 2" key="1">
    <citation type="submission" date="2016-03" db="EMBL/GenBank/DDBJ databases">
        <title>Photobacterium proteolyticum sp. nov. a protease producing bacterium isolated from ocean sediments of Laizhou Bay.</title>
        <authorList>
            <person name="Li Y."/>
        </authorList>
    </citation>
    <scope>NUCLEOTIDE SEQUENCE [LARGE SCALE GENOMIC DNA]</scope>
    <source>
        <strain evidence="1 2">R-40508</strain>
    </source>
</reference>
<sequence>MRLISLFFILTLVTGCAGKYEPDEMYPMASKFKDLSQLIDGLVKFSNTPITTESQARRQLQAEYPEQLKEFRDYDLRIDIQGKNTVLLLCDGNTALFEDAGCNGSFEYHHWKKNYSQACEFTINTSKVCK</sequence>
<evidence type="ECO:0000313" key="1">
    <source>
        <dbReference type="EMBL" id="OAN13134.1"/>
    </source>
</evidence>
<name>A0A178K8S5_9GAMM</name>
<comment type="caution">
    <text evidence="1">The sequence shown here is derived from an EMBL/GenBank/DDBJ whole genome shotgun (WGS) entry which is preliminary data.</text>
</comment>
<dbReference type="RefSeq" id="WP_068333238.1">
    <property type="nucleotide sequence ID" value="NZ_LVHF01000029.1"/>
</dbReference>
<keyword evidence="2" id="KW-1185">Reference proteome</keyword>
<proteinExistence type="predicted"/>
<evidence type="ECO:0008006" key="3">
    <source>
        <dbReference type="Google" id="ProtNLM"/>
    </source>
</evidence>
<dbReference type="EMBL" id="LVHF01000029">
    <property type="protein sequence ID" value="OAN13134.1"/>
    <property type="molecule type" value="Genomic_DNA"/>
</dbReference>
<dbReference type="Proteomes" id="UP000078503">
    <property type="component" value="Unassembled WGS sequence"/>
</dbReference>
<organism evidence="1 2">
    <name type="scientific">Photobacterium jeanii</name>
    <dbReference type="NCBI Taxonomy" id="858640"/>
    <lineage>
        <taxon>Bacteria</taxon>
        <taxon>Pseudomonadati</taxon>
        <taxon>Pseudomonadota</taxon>
        <taxon>Gammaproteobacteria</taxon>
        <taxon>Vibrionales</taxon>
        <taxon>Vibrionaceae</taxon>
        <taxon>Photobacterium</taxon>
    </lineage>
</organism>
<evidence type="ECO:0000313" key="2">
    <source>
        <dbReference type="Proteomes" id="UP000078503"/>
    </source>
</evidence>
<dbReference type="AlphaFoldDB" id="A0A178K8S5"/>
<dbReference type="OrthoDB" id="5570136at2"/>
<gene>
    <name evidence="1" type="ORF">A3K86_15850</name>
</gene>